<dbReference type="Gene3D" id="1.10.287.130">
    <property type="match status" value="1"/>
</dbReference>
<dbReference type="InterPro" id="IPR003594">
    <property type="entry name" value="HATPase_dom"/>
</dbReference>
<keyword evidence="3" id="KW-0597">Phosphoprotein</keyword>
<dbReference type="FunFam" id="3.30.565.10:FF:000006">
    <property type="entry name" value="Sensor histidine kinase WalK"/>
    <property type="match status" value="1"/>
</dbReference>
<dbReference type="HOGENOM" id="CLU_1040111_0_0_7"/>
<keyword evidence="5" id="KW-0418">Kinase</keyword>
<dbReference type="CDD" id="cd00082">
    <property type="entry name" value="HisKA"/>
    <property type="match status" value="1"/>
</dbReference>
<dbReference type="GO" id="GO:0000155">
    <property type="term" value="F:phosphorelay sensor kinase activity"/>
    <property type="evidence" value="ECO:0007669"/>
    <property type="project" value="InterPro"/>
</dbReference>
<dbReference type="SUPFAM" id="SSF47384">
    <property type="entry name" value="Homodimeric domain of signal transducing histidine kinase"/>
    <property type="match status" value="1"/>
</dbReference>
<dbReference type="EC" id="2.7.13.3" evidence="2"/>
<feature type="domain" description="Histidine kinase" evidence="6">
    <location>
        <begin position="42"/>
        <end position="256"/>
    </location>
</feature>
<evidence type="ECO:0000256" key="3">
    <source>
        <dbReference type="ARBA" id="ARBA00022553"/>
    </source>
</evidence>
<dbReference type="PRINTS" id="PR00344">
    <property type="entry name" value="BCTRLSENSOR"/>
</dbReference>
<dbReference type="Pfam" id="PF02518">
    <property type="entry name" value="HATPase_c"/>
    <property type="match status" value="1"/>
</dbReference>
<reference evidence="7 8" key="1">
    <citation type="journal article" date="2014" name="Nature">
        <title>An environmental bacterial taxon with a large and distinct metabolic repertoire.</title>
        <authorList>
            <person name="Wilson M.C."/>
            <person name="Mori T."/>
            <person name="Ruckert C."/>
            <person name="Uria A.R."/>
            <person name="Helf M.J."/>
            <person name="Takada K."/>
            <person name="Gernert C."/>
            <person name="Steffens U.A."/>
            <person name="Heycke N."/>
            <person name="Schmitt S."/>
            <person name="Rinke C."/>
            <person name="Helfrich E.J."/>
            <person name="Brachmann A.O."/>
            <person name="Gurgui C."/>
            <person name="Wakimoto T."/>
            <person name="Kracht M."/>
            <person name="Crusemann M."/>
            <person name="Hentschel U."/>
            <person name="Abe I."/>
            <person name="Matsunaga S."/>
            <person name="Kalinowski J."/>
            <person name="Takeyama H."/>
            <person name="Piel J."/>
        </authorList>
    </citation>
    <scope>NUCLEOTIDE SEQUENCE [LARGE SCALE GENOMIC DNA]</scope>
    <source>
        <strain evidence="8">TSY2</strain>
    </source>
</reference>
<dbReference type="SMART" id="SM00387">
    <property type="entry name" value="HATPase_c"/>
    <property type="match status" value="1"/>
</dbReference>
<dbReference type="InterPro" id="IPR050351">
    <property type="entry name" value="BphY/WalK/GraS-like"/>
</dbReference>
<dbReference type="Proteomes" id="UP000019140">
    <property type="component" value="Unassembled WGS sequence"/>
</dbReference>
<gene>
    <name evidence="7" type="ORF">ETSY2_11910</name>
</gene>
<accession>W4MAX2</accession>
<dbReference type="FunFam" id="1.10.287.130:FF:000070">
    <property type="entry name" value="Histidine kinase sensor protein"/>
    <property type="match status" value="1"/>
</dbReference>
<dbReference type="SUPFAM" id="SSF55874">
    <property type="entry name" value="ATPase domain of HSP90 chaperone/DNA topoisomerase II/histidine kinase"/>
    <property type="match status" value="1"/>
</dbReference>
<protein>
    <recommendedName>
        <fullName evidence="2">histidine kinase</fullName>
        <ecNumber evidence="2">2.7.13.3</ecNumber>
    </recommendedName>
</protein>
<dbReference type="InterPro" id="IPR004358">
    <property type="entry name" value="Sig_transdc_His_kin-like_C"/>
</dbReference>
<organism evidence="7 8">
    <name type="scientific">Candidatus Entotheonella gemina</name>
    <dbReference type="NCBI Taxonomy" id="1429439"/>
    <lineage>
        <taxon>Bacteria</taxon>
        <taxon>Pseudomonadati</taxon>
        <taxon>Nitrospinota/Tectimicrobiota group</taxon>
        <taxon>Candidatus Tectimicrobiota</taxon>
        <taxon>Candidatus Entotheonellia</taxon>
        <taxon>Candidatus Entotheonellales</taxon>
        <taxon>Candidatus Entotheonellaceae</taxon>
        <taxon>Candidatus Entotheonella</taxon>
    </lineage>
</organism>
<keyword evidence="4" id="KW-0808">Transferase</keyword>
<feature type="non-terminal residue" evidence="7">
    <location>
        <position position="1"/>
    </location>
</feature>
<dbReference type="InterPro" id="IPR005467">
    <property type="entry name" value="His_kinase_dom"/>
</dbReference>
<dbReference type="InterPro" id="IPR036097">
    <property type="entry name" value="HisK_dim/P_sf"/>
</dbReference>
<evidence type="ECO:0000256" key="2">
    <source>
        <dbReference type="ARBA" id="ARBA00012438"/>
    </source>
</evidence>
<comment type="caution">
    <text evidence="7">The sequence shown here is derived from an EMBL/GenBank/DDBJ whole genome shotgun (WGS) entry which is preliminary data.</text>
</comment>
<dbReference type="Gene3D" id="3.30.565.10">
    <property type="entry name" value="Histidine kinase-like ATPase, C-terminal domain"/>
    <property type="match status" value="1"/>
</dbReference>
<dbReference type="PANTHER" id="PTHR42878:SF15">
    <property type="entry name" value="BACTERIOPHYTOCHROME"/>
    <property type="match status" value="1"/>
</dbReference>
<evidence type="ECO:0000256" key="4">
    <source>
        <dbReference type="ARBA" id="ARBA00022679"/>
    </source>
</evidence>
<proteinExistence type="predicted"/>
<dbReference type="InterPro" id="IPR036890">
    <property type="entry name" value="HATPase_C_sf"/>
</dbReference>
<evidence type="ECO:0000313" key="7">
    <source>
        <dbReference type="EMBL" id="ETX07310.1"/>
    </source>
</evidence>
<name>W4MAX2_9BACT</name>
<dbReference type="GO" id="GO:0030295">
    <property type="term" value="F:protein kinase activator activity"/>
    <property type="evidence" value="ECO:0007669"/>
    <property type="project" value="TreeGrafter"/>
</dbReference>
<sequence length="267" mass="30503">CYIWRPGKWERARFNAELEQRVAERTVQLELANTELKAFAYSVSHDLRAPLRAIEGFSRLLLEEHLDRLDHKGQHYLQRVRSNAQKMDQLIQDLLAFSRMGRAALDIRPVQPTAIARQVFSELRREEPTRQVQFSLTDLPSCQADAALLKQVFVNLLSNALKFTRQERLTHITVGYRQTGSEGAYFVQDNGVGFDMRYIDKLFGVFQRLHSVEEFEGTGVGLAIIKRIIHRHGGLVWAESYPNQGATFFFTLPDVVICSGASTYDGT</sequence>
<evidence type="ECO:0000259" key="6">
    <source>
        <dbReference type="PROSITE" id="PS50109"/>
    </source>
</evidence>
<keyword evidence="8" id="KW-1185">Reference proteome</keyword>
<dbReference type="InterPro" id="IPR003661">
    <property type="entry name" value="HisK_dim/P_dom"/>
</dbReference>
<dbReference type="PROSITE" id="PS50109">
    <property type="entry name" value="HIS_KIN"/>
    <property type="match status" value="1"/>
</dbReference>
<dbReference type="PANTHER" id="PTHR42878">
    <property type="entry name" value="TWO-COMPONENT HISTIDINE KINASE"/>
    <property type="match status" value="1"/>
</dbReference>
<dbReference type="Pfam" id="PF00512">
    <property type="entry name" value="HisKA"/>
    <property type="match status" value="1"/>
</dbReference>
<dbReference type="GO" id="GO:0000156">
    <property type="term" value="F:phosphorelay response regulator activity"/>
    <property type="evidence" value="ECO:0007669"/>
    <property type="project" value="TreeGrafter"/>
</dbReference>
<dbReference type="GO" id="GO:0007234">
    <property type="term" value="P:osmosensory signaling via phosphorelay pathway"/>
    <property type="evidence" value="ECO:0007669"/>
    <property type="project" value="TreeGrafter"/>
</dbReference>
<evidence type="ECO:0000256" key="5">
    <source>
        <dbReference type="ARBA" id="ARBA00022777"/>
    </source>
</evidence>
<evidence type="ECO:0000313" key="8">
    <source>
        <dbReference type="Proteomes" id="UP000019140"/>
    </source>
</evidence>
<dbReference type="SMART" id="SM00388">
    <property type="entry name" value="HisKA"/>
    <property type="match status" value="1"/>
</dbReference>
<dbReference type="EMBL" id="AZHX01000481">
    <property type="protein sequence ID" value="ETX07310.1"/>
    <property type="molecule type" value="Genomic_DNA"/>
</dbReference>
<dbReference type="AlphaFoldDB" id="W4MAX2"/>
<dbReference type="PATRIC" id="fig|1429439.4.peg.2046"/>
<evidence type="ECO:0000256" key="1">
    <source>
        <dbReference type="ARBA" id="ARBA00000085"/>
    </source>
</evidence>
<comment type="catalytic activity">
    <reaction evidence="1">
        <text>ATP + protein L-histidine = ADP + protein N-phospho-L-histidine.</text>
        <dbReference type="EC" id="2.7.13.3"/>
    </reaction>
</comment>